<feature type="transmembrane region" description="Helical" evidence="1">
    <location>
        <begin position="384"/>
        <end position="400"/>
    </location>
</feature>
<dbReference type="InterPro" id="IPR006707">
    <property type="entry name" value="T7SS_EccD"/>
</dbReference>
<feature type="transmembrane region" description="Helical" evidence="1">
    <location>
        <begin position="172"/>
        <end position="188"/>
    </location>
</feature>
<dbReference type="EMBL" id="CP009245">
    <property type="protein sequence ID" value="APT84070.1"/>
    <property type="molecule type" value="Genomic_DNA"/>
</dbReference>
<feature type="transmembrane region" description="Helical" evidence="1">
    <location>
        <begin position="433"/>
        <end position="452"/>
    </location>
</feature>
<evidence type="ECO:0000256" key="1">
    <source>
        <dbReference type="SAM" id="Phobius"/>
    </source>
</evidence>
<keyword evidence="1" id="KW-0472">Membrane</keyword>
<keyword evidence="4" id="KW-1185">Reference proteome</keyword>
<dbReference type="NCBIfam" id="TIGR03920">
    <property type="entry name" value="T7SS_EccD"/>
    <property type="match status" value="1"/>
</dbReference>
<name>A0A1L7CDY0_9CORY</name>
<proteinExistence type="predicted"/>
<dbReference type="RefSeq" id="WP_075724803.1">
    <property type="nucleotide sequence ID" value="NZ_CP009245.1"/>
</dbReference>
<feature type="transmembrane region" description="Helical" evidence="1">
    <location>
        <begin position="472"/>
        <end position="491"/>
    </location>
</feature>
<gene>
    <name evidence="3" type="ORF">CAQU_02150</name>
</gene>
<dbReference type="Proteomes" id="UP000185478">
    <property type="component" value="Chromosome"/>
</dbReference>
<feature type="transmembrane region" description="Helical" evidence="1">
    <location>
        <begin position="293"/>
        <end position="312"/>
    </location>
</feature>
<protein>
    <recommendedName>
        <fullName evidence="2">EccD-like transmembrane domain-containing protein</fullName>
    </recommendedName>
</protein>
<feature type="domain" description="EccD-like transmembrane" evidence="2">
    <location>
        <begin position="145"/>
        <end position="494"/>
    </location>
</feature>
<dbReference type="STRING" id="1431546.CAQU_02150"/>
<keyword evidence="1" id="KW-1133">Transmembrane helix</keyword>
<evidence type="ECO:0000259" key="2">
    <source>
        <dbReference type="Pfam" id="PF19053"/>
    </source>
</evidence>
<organism evidence="3 4">
    <name type="scientific">Corynebacterium aquilae DSM 44791</name>
    <dbReference type="NCBI Taxonomy" id="1431546"/>
    <lineage>
        <taxon>Bacteria</taxon>
        <taxon>Bacillati</taxon>
        <taxon>Actinomycetota</taxon>
        <taxon>Actinomycetes</taxon>
        <taxon>Mycobacteriales</taxon>
        <taxon>Corynebacteriaceae</taxon>
        <taxon>Corynebacterium</taxon>
    </lineage>
</organism>
<feature type="transmembrane region" description="Helical" evidence="1">
    <location>
        <begin position="200"/>
        <end position="218"/>
    </location>
</feature>
<feature type="transmembrane region" description="Helical" evidence="1">
    <location>
        <begin position="263"/>
        <end position="287"/>
    </location>
</feature>
<sequence length="496" mass="48938">MSSLSDSSVLSQPPAVAHSTALTATGVGPSASPGAVDTVDVVFRVLWGVEEQAVSVAATVPLAVSVAEVFDEVVHLCGVALPDCGWCVQTAAGSPIDPAIPLADSPVSNGDTLVIAPVGLRPAPVVLDAAEAASSIGEPARPAGIAAVASAAGFLATAAAIGQVVPAQQQPWAWWAVMMVCAIVLMRLQNTRPTDQPSAIVLATLVWVFAQVGAWRWMQPGSTHPHPASPLAITTVGICGLVAAALMALVWRSDPPAGGGRALSAGGAGWLTLLGVLSVAVVCAGAGLRLGGLSAAAGAVVLGCVVVLTVAARVAQSVAGLQVPVLPAVVSVGDGDAPADGDGATATVGQAMIARDIVIGAYIAASVGAMVGLGLLAFAPSTTTALVALAVAAGFAPHGLRHRDAACLWSLWSLSSVALLVAVWAAVSAPAHPAVVAVAVVGVAAAATAPLWAGSLKLNPAQGAWLERLEIFALAAAVPLVLHAMGVFALVRGLGA</sequence>
<feature type="transmembrane region" description="Helical" evidence="1">
    <location>
        <begin position="143"/>
        <end position="166"/>
    </location>
</feature>
<feature type="transmembrane region" description="Helical" evidence="1">
    <location>
        <begin position="230"/>
        <end position="251"/>
    </location>
</feature>
<keyword evidence="1" id="KW-0812">Transmembrane</keyword>
<accession>A0A1L7CDY0</accession>
<feature type="transmembrane region" description="Helical" evidence="1">
    <location>
        <begin position="357"/>
        <end position="378"/>
    </location>
</feature>
<dbReference type="AlphaFoldDB" id="A0A1L7CDY0"/>
<dbReference type="KEGG" id="caqu:CAQU_02150"/>
<evidence type="ECO:0000313" key="3">
    <source>
        <dbReference type="EMBL" id="APT84070.1"/>
    </source>
</evidence>
<feature type="transmembrane region" description="Helical" evidence="1">
    <location>
        <begin position="407"/>
        <end position="427"/>
    </location>
</feature>
<dbReference type="InterPro" id="IPR044049">
    <property type="entry name" value="EccD_transm"/>
</dbReference>
<dbReference type="Pfam" id="PF19053">
    <property type="entry name" value="EccD"/>
    <property type="match status" value="1"/>
</dbReference>
<reference evidence="3 4" key="1">
    <citation type="submission" date="2014-08" db="EMBL/GenBank/DDBJ databases">
        <title>Complete genome sequence of Corynebacterium aquilae S-613T(T) (=DSM 44791(T)), isolated from the choana of a healthy golden eagle.</title>
        <authorList>
            <person name="Ruckert C."/>
            <person name="Albersmeier A."/>
            <person name="Winkler A."/>
            <person name="Kalinowski J."/>
        </authorList>
    </citation>
    <scope>NUCLEOTIDE SEQUENCE [LARGE SCALE GENOMIC DNA]</scope>
    <source>
        <strain evidence="3 4">S-613</strain>
    </source>
</reference>
<evidence type="ECO:0000313" key="4">
    <source>
        <dbReference type="Proteomes" id="UP000185478"/>
    </source>
</evidence>